<dbReference type="PANTHER" id="PTHR30055">
    <property type="entry name" value="HTH-TYPE TRANSCRIPTIONAL REGULATOR RUTR"/>
    <property type="match status" value="1"/>
</dbReference>
<dbReference type="HOGENOM" id="CLU_069356_15_3_6"/>
<proteinExistence type="predicted"/>
<keyword evidence="1" id="KW-0678">Repressor</keyword>
<dbReference type="KEGG" id="ebt:EBL_c01600"/>
<evidence type="ECO:0000313" key="7">
    <source>
        <dbReference type="EMBL" id="AFJ45295.1"/>
    </source>
</evidence>
<evidence type="ECO:0000256" key="3">
    <source>
        <dbReference type="ARBA" id="ARBA00023125"/>
    </source>
</evidence>
<dbReference type="Proteomes" id="UP000001955">
    <property type="component" value="Chromosome"/>
</dbReference>
<keyword evidence="8" id="KW-1185">Reference proteome</keyword>
<dbReference type="eggNOG" id="COG1309">
    <property type="taxonomic scope" value="Bacteria"/>
</dbReference>
<dbReference type="Pfam" id="PF13977">
    <property type="entry name" value="TetR_C_6"/>
    <property type="match status" value="1"/>
</dbReference>
<dbReference type="SUPFAM" id="SSF46689">
    <property type="entry name" value="Homeodomain-like"/>
    <property type="match status" value="1"/>
</dbReference>
<dbReference type="SUPFAM" id="SSF48498">
    <property type="entry name" value="Tetracyclin repressor-like, C-terminal domain"/>
    <property type="match status" value="1"/>
</dbReference>
<dbReference type="InterPro" id="IPR001647">
    <property type="entry name" value="HTH_TetR"/>
</dbReference>
<gene>
    <name evidence="7" type="ordered locus">EBL_c01600</name>
</gene>
<evidence type="ECO:0000259" key="6">
    <source>
        <dbReference type="PROSITE" id="PS50977"/>
    </source>
</evidence>
<dbReference type="InterPro" id="IPR036271">
    <property type="entry name" value="Tet_transcr_reg_TetR-rel_C_sf"/>
</dbReference>
<sequence length="229" mass="25121">MNLNKRPVCYSDHQLNACPTFCYAGPQAATEVSMSYLNKTQRREIILEAAGRVALSEGLQAMTVRRIASEAQIATGQVHHHFASASALKAETFVRLSEQLLDTYRQKPATSSWREWLHQVLGSDTSGSSEYLALWRDAQQEAGHDPLIREAYIQSMLAWHQEVVAVIRAGMAGGGFSTSGEPDSIAWRLIALSCGMDGIYLLGIAGIDDRAFYQHLDAAITRELAPAAL</sequence>
<accession>I2B441</accession>
<dbReference type="NCBIfam" id="NF011572">
    <property type="entry name" value="PRK14996.1"/>
    <property type="match status" value="1"/>
</dbReference>
<dbReference type="PATRIC" id="fig|630626.3.peg.165"/>
<evidence type="ECO:0000313" key="8">
    <source>
        <dbReference type="Proteomes" id="UP000001955"/>
    </source>
</evidence>
<dbReference type="Gene3D" id="1.10.357.10">
    <property type="entry name" value="Tetracycline Repressor, domain 2"/>
    <property type="match status" value="1"/>
</dbReference>
<feature type="domain" description="HTH tetR-type" evidence="6">
    <location>
        <begin position="40"/>
        <end position="100"/>
    </location>
</feature>
<dbReference type="Pfam" id="PF00440">
    <property type="entry name" value="TetR_N"/>
    <property type="match status" value="1"/>
</dbReference>
<keyword evidence="4" id="KW-0804">Transcription</keyword>
<dbReference type="InterPro" id="IPR009057">
    <property type="entry name" value="Homeodomain-like_sf"/>
</dbReference>
<dbReference type="AlphaFoldDB" id="I2B441"/>
<reference evidence="7 8" key="1">
    <citation type="journal article" date="2012" name="J. Bacteriol.">
        <title>Complete genome sequence of the B12-producing Shimwellia blattae strain DSM 4481, isolated from a cockroach.</title>
        <authorList>
            <person name="Brzuszkiewicz E."/>
            <person name="Waschkowitz T."/>
            <person name="Wiezer A."/>
            <person name="Daniel R."/>
        </authorList>
    </citation>
    <scope>NUCLEOTIDE SEQUENCE [LARGE SCALE GENOMIC DNA]</scope>
    <source>
        <strain evidence="8">ATCC 29907 / DSM 4481 / JCM 1650 / NBRC 105725 / CDC 9005-74</strain>
    </source>
</reference>
<dbReference type="EMBL" id="CP001560">
    <property type="protein sequence ID" value="AFJ45295.1"/>
    <property type="molecule type" value="Genomic_DNA"/>
</dbReference>
<dbReference type="InterPro" id="IPR039538">
    <property type="entry name" value="BetI_C"/>
</dbReference>
<evidence type="ECO:0000256" key="2">
    <source>
        <dbReference type="ARBA" id="ARBA00023015"/>
    </source>
</evidence>
<keyword evidence="2" id="KW-0805">Transcription regulation</keyword>
<evidence type="ECO:0000256" key="5">
    <source>
        <dbReference type="PROSITE-ProRule" id="PRU00335"/>
    </source>
</evidence>
<dbReference type="PANTHER" id="PTHR30055:SF223">
    <property type="entry name" value="HTH-TYPE TRANSCRIPTIONAL REGULATOR UIDR"/>
    <property type="match status" value="1"/>
</dbReference>
<evidence type="ECO:0000256" key="1">
    <source>
        <dbReference type="ARBA" id="ARBA00022491"/>
    </source>
</evidence>
<name>I2B441_SHIBC</name>
<dbReference type="GO" id="GO:0000976">
    <property type="term" value="F:transcription cis-regulatory region binding"/>
    <property type="evidence" value="ECO:0007669"/>
    <property type="project" value="TreeGrafter"/>
</dbReference>
<keyword evidence="3 5" id="KW-0238">DNA-binding</keyword>
<dbReference type="InterPro" id="IPR050109">
    <property type="entry name" value="HTH-type_TetR-like_transc_reg"/>
</dbReference>
<dbReference type="STRING" id="630626.EBL_c01600"/>
<protein>
    <submittedName>
        <fullName evidence="7">Putative transcriptional regulator</fullName>
    </submittedName>
</protein>
<dbReference type="PROSITE" id="PS50977">
    <property type="entry name" value="HTH_TETR_2"/>
    <property type="match status" value="1"/>
</dbReference>
<feature type="DNA-binding region" description="H-T-H motif" evidence="5">
    <location>
        <begin position="63"/>
        <end position="82"/>
    </location>
</feature>
<evidence type="ECO:0000256" key="4">
    <source>
        <dbReference type="ARBA" id="ARBA00023163"/>
    </source>
</evidence>
<dbReference type="GO" id="GO:0003700">
    <property type="term" value="F:DNA-binding transcription factor activity"/>
    <property type="evidence" value="ECO:0007669"/>
    <property type="project" value="TreeGrafter"/>
</dbReference>
<organism evidence="7 8">
    <name type="scientific">Shimwellia blattae (strain ATCC 29907 / DSM 4481 / JCM 1650 / NBRC 105725 / CDC 9005-74)</name>
    <name type="common">Escherichia blattae</name>
    <dbReference type="NCBI Taxonomy" id="630626"/>
    <lineage>
        <taxon>Bacteria</taxon>
        <taxon>Pseudomonadati</taxon>
        <taxon>Pseudomonadota</taxon>
        <taxon>Gammaproteobacteria</taxon>
        <taxon>Enterobacterales</taxon>
        <taxon>Enterobacteriaceae</taxon>
        <taxon>Shimwellia</taxon>
    </lineage>
</organism>